<dbReference type="Proteomes" id="UP000729402">
    <property type="component" value="Unassembled WGS sequence"/>
</dbReference>
<evidence type="ECO:0000313" key="1">
    <source>
        <dbReference type="EMBL" id="KAG8083733.1"/>
    </source>
</evidence>
<protein>
    <submittedName>
        <fullName evidence="1">Uncharacterized protein</fullName>
    </submittedName>
</protein>
<comment type="caution">
    <text evidence="1">The sequence shown here is derived from an EMBL/GenBank/DDBJ whole genome shotgun (WGS) entry which is preliminary data.</text>
</comment>
<proteinExistence type="predicted"/>
<accession>A0A8J5W6A0</accession>
<gene>
    <name evidence="1" type="ORF">GUJ93_ZPchr0016g2530</name>
</gene>
<dbReference type="EMBL" id="JAAALK010000084">
    <property type="protein sequence ID" value="KAG8083733.1"/>
    <property type="molecule type" value="Genomic_DNA"/>
</dbReference>
<sequence>MGVRLELASDVVEDEERWEKLEDTMARGAKLKATTFVTTELVSGRSPANAAADDSPYANVSFASSNMVPA</sequence>
<organism evidence="1 2">
    <name type="scientific">Zizania palustris</name>
    <name type="common">Northern wild rice</name>
    <dbReference type="NCBI Taxonomy" id="103762"/>
    <lineage>
        <taxon>Eukaryota</taxon>
        <taxon>Viridiplantae</taxon>
        <taxon>Streptophyta</taxon>
        <taxon>Embryophyta</taxon>
        <taxon>Tracheophyta</taxon>
        <taxon>Spermatophyta</taxon>
        <taxon>Magnoliopsida</taxon>
        <taxon>Liliopsida</taxon>
        <taxon>Poales</taxon>
        <taxon>Poaceae</taxon>
        <taxon>BOP clade</taxon>
        <taxon>Oryzoideae</taxon>
        <taxon>Oryzeae</taxon>
        <taxon>Zizaniinae</taxon>
        <taxon>Zizania</taxon>
    </lineage>
</organism>
<reference evidence="1" key="2">
    <citation type="submission" date="2021-02" db="EMBL/GenBank/DDBJ databases">
        <authorList>
            <person name="Kimball J.A."/>
            <person name="Haas M.W."/>
            <person name="Macchietto M."/>
            <person name="Kono T."/>
            <person name="Duquette J."/>
            <person name="Shao M."/>
        </authorList>
    </citation>
    <scope>NUCLEOTIDE SEQUENCE</scope>
    <source>
        <tissue evidence="1">Fresh leaf tissue</tissue>
    </source>
</reference>
<dbReference type="AlphaFoldDB" id="A0A8J5W6A0"/>
<evidence type="ECO:0000313" key="2">
    <source>
        <dbReference type="Proteomes" id="UP000729402"/>
    </source>
</evidence>
<keyword evidence="2" id="KW-1185">Reference proteome</keyword>
<name>A0A8J5W6A0_ZIZPA</name>
<reference evidence="1" key="1">
    <citation type="journal article" date="2021" name="bioRxiv">
        <title>Whole Genome Assembly and Annotation of Northern Wild Rice, Zizania palustris L., Supports a Whole Genome Duplication in the Zizania Genus.</title>
        <authorList>
            <person name="Haas M."/>
            <person name="Kono T."/>
            <person name="Macchietto M."/>
            <person name="Millas R."/>
            <person name="McGilp L."/>
            <person name="Shao M."/>
            <person name="Duquette J."/>
            <person name="Hirsch C.N."/>
            <person name="Kimball J."/>
        </authorList>
    </citation>
    <scope>NUCLEOTIDE SEQUENCE</scope>
    <source>
        <tissue evidence="1">Fresh leaf tissue</tissue>
    </source>
</reference>